<dbReference type="PANTHER" id="PTHR14969">
    <property type="entry name" value="SPHINGOSINE-1-PHOSPHATE PHOSPHOHYDROLASE"/>
    <property type="match status" value="1"/>
</dbReference>
<dbReference type="Pfam" id="PF01569">
    <property type="entry name" value="PAP2"/>
    <property type="match status" value="1"/>
</dbReference>
<feature type="transmembrane region" description="Helical" evidence="1">
    <location>
        <begin position="27"/>
        <end position="50"/>
    </location>
</feature>
<feature type="transmembrane region" description="Helical" evidence="1">
    <location>
        <begin position="131"/>
        <end position="149"/>
    </location>
</feature>
<dbReference type="CDD" id="cd03392">
    <property type="entry name" value="PAP2_like_2"/>
    <property type="match status" value="1"/>
</dbReference>
<feature type="transmembrane region" description="Helical" evidence="1">
    <location>
        <begin position="155"/>
        <end position="176"/>
    </location>
</feature>
<reference evidence="3" key="2">
    <citation type="submission" date="2021-04" db="EMBL/GenBank/DDBJ databases">
        <authorList>
            <person name="Gilroy R."/>
        </authorList>
    </citation>
    <scope>NUCLEOTIDE SEQUENCE</scope>
    <source>
        <strain evidence="3">CHK193-4272</strain>
    </source>
</reference>
<keyword evidence="1" id="KW-0472">Membrane</keyword>
<evidence type="ECO:0000256" key="1">
    <source>
        <dbReference type="SAM" id="Phobius"/>
    </source>
</evidence>
<dbReference type="InterPro" id="IPR000326">
    <property type="entry name" value="PAP2/HPO"/>
</dbReference>
<accession>A0A9D1TH82</accession>
<evidence type="ECO:0000259" key="2">
    <source>
        <dbReference type="SMART" id="SM00014"/>
    </source>
</evidence>
<name>A0A9D1TH82_9FIRM</name>
<dbReference type="AlphaFoldDB" id="A0A9D1TH82"/>
<dbReference type="EMBL" id="DXIE01000015">
    <property type="protein sequence ID" value="HIV61573.1"/>
    <property type="molecule type" value="Genomic_DNA"/>
</dbReference>
<gene>
    <name evidence="3" type="ORF">H9746_01815</name>
</gene>
<dbReference type="InterPro" id="IPR036938">
    <property type="entry name" value="PAP2/HPO_sf"/>
</dbReference>
<dbReference type="Gene3D" id="1.20.144.10">
    <property type="entry name" value="Phosphatidic acid phosphatase type 2/haloperoxidase"/>
    <property type="match status" value="2"/>
</dbReference>
<evidence type="ECO:0000313" key="3">
    <source>
        <dbReference type="EMBL" id="HIV61573.1"/>
    </source>
</evidence>
<comment type="caution">
    <text evidence="3">The sequence shown here is derived from an EMBL/GenBank/DDBJ whole genome shotgun (WGS) entry which is preliminary data.</text>
</comment>
<keyword evidence="1" id="KW-1133">Transmembrane helix</keyword>
<organism evidence="3 4">
    <name type="scientific">Candidatus Butyricicoccus avistercoris</name>
    <dbReference type="NCBI Taxonomy" id="2838518"/>
    <lineage>
        <taxon>Bacteria</taxon>
        <taxon>Bacillati</taxon>
        <taxon>Bacillota</taxon>
        <taxon>Clostridia</taxon>
        <taxon>Eubacteriales</taxon>
        <taxon>Butyricicoccaceae</taxon>
        <taxon>Butyricicoccus</taxon>
    </lineage>
</organism>
<dbReference type="PANTHER" id="PTHR14969:SF13">
    <property type="entry name" value="AT30094P"/>
    <property type="match status" value="1"/>
</dbReference>
<dbReference type="Proteomes" id="UP000886808">
    <property type="component" value="Unassembled WGS sequence"/>
</dbReference>
<proteinExistence type="predicted"/>
<sequence>MQQILTVDHEILYFICHWLRNDFLNPIMLFITHLGDGGAIWIFIALIFLLKKQTRIFGISMLVSLLVGLIVGNMIMKPFFARPRPFETYEDIINLINQGGYSFPSGHSLSSFTASTSFYLCAKYKNIKLNFARAFLVLATLIALSRLYVCVHYPTDVLCGSLIGVIIAVIVVKIIIKRFPNS</sequence>
<evidence type="ECO:0000313" key="4">
    <source>
        <dbReference type="Proteomes" id="UP000886808"/>
    </source>
</evidence>
<dbReference type="SMART" id="SM00014">
    <property type="entry name" value="acidPPc"/>
    <property type="match status" value="1"/>
</dbReference>
<protein>
    <submittedName>
        <fullName evidence="3">Phosphatase PAP2 family protein</fullName>
    </submittedName>
</protein>
<reference evidence="3" key="1">
    <citation type="journal article" date="2021" name="PeerJ">
        <title>Extensive microbial diversity within the chicken gut microbiome revealed by metagenomics and culture.</title>
        <authorList>
            <person name="Gilroy R."/>
            <person name="Ravi A."/>
            <person name="Getino M."/>
            <person name="Pursley I."/>
            <person name="Horton D.L."/>
            <person name="Alikhan N.F."/>
            <person name="Baker D."/>
            <person name="Gharbi K."/>
            <person name="Hall N."/>
            <person name="Watson M."/>
            <person name="Adriaenssens E.M."/>
            <person name="Foster-Nyarko E."/>
            <person name="Jarju S."/>
            <person name="Secka A."/>
            <person name="Antonio M."/>
            <person name="Oren A."/>
            <person name="Chaudhuri R.R."/>
            <person name="La Ragione R."/>
            <person name="Hildebrand F."/>
            <person name="Pallen M.J."/>
        </authorList>
    </citation>
    <scope>NUCLEOTIDE SEQUENCE</scope>
    <source>
        <strain evidence="3">CHK193-4272</strain>
    </source>
</reference>
<keyword evidence="1" id="KW-0812">Transmembrane</keyword>
<feature type="transmembrane region" description="Helical" evidence="1">
    <location>
        <begin position="56"/>
        <end position="76"/>
    </location>
</feature>
<feature type="domain" description="Phosphatidic acid phosphatase type 2/haloperoxidase" evidence="2">
    <location>
        <begin position="57"/>
        <end position="172"/>
    </location>
</feature>
<dbReference type="SUPFAM" id="SSF48317">
    <property type="entry name" value="Acid phosphatase/Vanadium-dependent haloperoxidase"/>
    <property type="match status" value="1"/>
</dbReference>